<accession>A0A4V0YG98</accession>
<feature type="domain" description="DNA topoisomerase I catalytic core eukaryotic-type" evidence="7">
    <location>
        <begin position="87"/>
        <end position="289"/>
    </location>
</feature>
<evidence type="ECO:0000259" key="7">
    <source>
        <dbReference type="Pfam" id="PF01028"/>
    </source>
</evidence>
<dbReference type="PRINTS" id="PR00416">
    <property type="entry name" value="EUTPISMRASEI"/>
</dbReference>
<comment type="similarity">
    <text evidence="2">Belongs to the type IB topoisomerase family.</text>
</comment>
<dbReference type="EC" id="5.6.2.1" evidence="3"/>
<dbReference type="InterPro" id="IPR049331">
    <property type="entry name" value="Top1B_N_bact"/>
</dbReference>
<dbReference type="GO" id="GO:0006265">
    <property type="term" value="P:DNA topological change"/>
    <property type="evidence" value="ECO:0007669"/>
    <property type="project" value="InterPro"/>
</dbReference>
<evidence type="ECO:0000259" key="8">
    <source>
        <dbReference type="Pfam" id="PF21338"/>
    </source>
</evidence>
<evidence type="ECO:0000256" key="2">
    <source>
        <dbReference type="ARBA" id="ARBA00006645"/>
    </source>
</evidence>
<dbReference type="InterPro" id="IPR001631">
    <property type="entry name" value="TopoI"/>
</dbReference>
<proteinExistence type="inferred from homology"/>
<name>A0A4V0YG98_9MICO</name>
<sequence length="326" mass="36006">MSRLRRVSASEPGFGRRRAGRGWTYLDVGGAPLRDEDALARCRRLAIPPAWRDVWICPYPNGHLQAFGRDEAGRGQYLYHEDWTARRRRRKHDHVLEVGVRLPGARRRVTRALAEPGMGSEKVLALAFRLLDLAYFRAGGEVYAAKHQSYGLATIRKEHAVVSRDGTVRFRYPAKSGQVRDVVVDDPVVAGLVAVLKRRRGGTDLLAWRDGDGAWHDVTSADVQTAVKEQLGPDATPKDFRTWHATVLAARALADAGPAPRSARARRHGVAEVVRDVAEDLGNTPAVARASYIDPRLVDLWAHGETIGPTRTHAAAERAVLRLLGP</sequence>
<dbReference type="EMBL" id="CP035493">
    <property type="protein sequence ID" value="QAY70461.1"/>
    <property type="molecule type" value="Genomic_DNA"/>
</dbReference>
<feature type="domain" description="DNA topoisomerase IB N-terminal" evidence="8">
    <location>
        <begin position="22"/>
        <end position="70"/>
    </location>
</feature>
<evidence type="ECO:0000256" key="1">
    <source>
        <dbReference type="ARBA" id="ARBA00000213"/>
    </source>
</evidence>
<dbReference type="AlphaFoldDB" id="A0A4V0YG98"/>
<dbReference type="Gene3D" id="1.10.132.120">
    <property type="match status" value="1"/>
</dbReference>
<reference evidence="9 10" key="1">
    <citation type="submission" date="2019-01" db="EMBL/GenBank/DDBJ databases">
        <title>Genome sequencing of strain FW10M-9.</title>
        <authorList>
            <person name="Heo J."/>
            <person name="Kim S.-J."/>
            <person name="Kim J.-S."/>
            <person name="Hong S.-B."/>
            <person name="Kwon S.-W."/>
        </authorList>
    </citation>
    <scope>NUCLEOTIDE SEQUENCE [LARGE SCALE GENOMIC DNA]</scope>
    <source>
        <strain evidence="9 10">FW10M-9</strain>
    </source>
</reference>
<dbReference type="InterPro" id="IPR011010">
    <property type="entry name" value="DNA_brk_join_enz"/>
</dbReference>
<dbReference type="SUPFAM" id="SSF56349">
    <property type="entry name" value="DNA breaking-rejoining enzymes"/>
    <property type="match status" value="1"/>
</dbReference>
<dbReference type="SUPFAM" id="SSF55869">
    <property type="entry name" value="DNA topoisomerase I domain"/>
    <property type="match status" value="1"/>
</dbReference>
<evidence type="ECO:0000256" key="6">
    <source>
        <dbReference type="ARBA" id="ARBA00023235"/>
    </source>
</evidence>
<dbReference type="GO" id="GO:0003917">
    <property type="term" value="F:DNA topoisomerase type I (single strand cut, ATP-independent) activity"/>
    <property type="evidence" value="ECO:0007669"/>
    <property type="project" value="UniProtKB-EC"/>
</dbReference>
<dbReference type="OrthoDB" id="9778962at2"/>
<keyword evidence="6 9" id="KW-0413">Isomerase</keyword>
<dbReference type="PROSITE" id="PS52038">
    <property type="entry name" value="TOPO_IB_2"/>
    <property type="match status" value="1"/>
</dbReference>
<evidence type="ECO:0000256" key="5">
    <source>
        <dbReference type="ARBA" id="ARBA00023125"/>
    </source>
</evidence>
<dbReference type="InterPro" id="IPR014711">
    <property type="entry name" value="TopoI_cat_a-hlx-sub_euk"/>
</dbReference>
<dbReference type="Pfam" id="PF21338">
    <property type="entry name" value="Top1B_N_bact"/>
    <property type="match status" value="1"/>
</dbReference>
<gene>
    <name evidence="9" type="ORF">ET471_10835</name>
</gene>
<organism evidence="9 10">
    <name type="scientific">Xylanimonas protaetiae</name>
    <dbReference type="NCBI Taxonomy" id="2509457"/>
    <lineage>
        <taxon>Bacteria</taxon>
        <taxon>Bacillati</taxon>
        <taxon>Actinomycetota</taxon>
        <taxon>Actinomycetes</taxon>
        <taxon>Micrococcales</taxon>
        <taxon>Promicromonosporaceae</taxon>
        <taxon>Xylanimonas</taxon>
    </lineage>
</organism>
<evidence type="ECO:0000313" key="9">
    <source>
        <dbReference type="EMBL" id="QAY70461.1"/>
    </source>
</evidence>
<dbReference type="Gene3D" id="3.90.15.10">
    <property type="entry name" value="Topoisomerase I, Chain A, domain 3"/>
    <property type="match status" value="1"/>
</dbReference>
<dbReference type="KEGG" id="xya:ET471_10835"/>
<comment type="catalytic activity">
    <reaction evidence="1">
        <text>ATP-independent breakage of single-stranded DNA, followed by passage and rejoining.</text>
        <dbReference type="EC" id="5.6.2.1"/>
    </reaction>
</comment>
<keyword evidence="10" id="KW-1185">Reference proteome</keyword>
<keyword evidence="4" id="KW-0799">Topoisomerase</keyword>
<evidence type="ECO:0000256" key="3">
    <source>
        <dbReference type="ARBA" id="ARBA00012891"/>
    </source>
</evidence>
<dbReference type="GO" id="GO:0003677">
    <property type="term" value="F:DNA binding"/>
    <property type="evidence" value="ECO:0007669"/>
    <property type="project" value="UniProtKB-KW"/>
</dbReference>
<dbReference type="InterPro" id="IPR013500">
    <property type="entry name" value="TopoI_cat_euk"/>
</dbReference>
<evidence type="ECO:0000256" key="4">
    <source>
        <dbReference type="ARBA" id="ARBA00023029"/>
    </source>
</evidence>
<evidence type="ECO:0000313" key="10">
    <source>
        <dbReference type="Proteomes" id="UP000292118"/>
    </source>
</evidence>
<dbReference type="RefSeq" id="WP_129188240.1">
    <property type="nucleotide sequence ID" value="NZ_CP035493.1"/>
</dbReference>
<dbReference type="Gene3D" id="3.30.66.10">
    <property type="entry name" value="DNA topoisomerase I domain"/>
    <property type="match status" value="1"/>
</dbReference>
<dbReference type="Pfam" id="PF01028">
    <property type="entry name" value="Topoisom_I"/>
    <property type="match status" value="1"/>
</dbReference>
<keyword evidence="5" id="KW-0238">DNA-binding</keyword>
<dbReference type="InterPro" id="IPR035447">
    <property type="entry name" value="DNA_topo_I_N_sf"/>
</dbReference>
<protein>
    <recommendedName>
        <fullName evidence="3">DNA topoisomerase</fullName>
        <ecNumber evidence="3">5.6.2.1</ecNumber>
    </recommendedName>
</protein>
<dbReference type="Proteomes" id="UP000292118">
    <property type="component" value="Chromosome"/>
</dbReference>